<dbReference type="InterPro" id="IPR052919">
    <property type="entry name" value="TA_system_RNase"/>
</dbReference>
<reference evidence="2" key="2">
    <citation type="submission" date="2023-01" db="EMBL/GenBank/DDBJ databases">
        <title>Draft genome sequence of Devosia yakushimensis strain NBRC 103855.</title>
        <authorList>
            <person name="Sun Q."/>
            <person name="Mori K."/>
        </authorList>
    </citation>
    <scope>NUCLEOTIDE SEQUENCE</scope>
    <source>
        <strain evidence="2">NBRC 103855</strain>
    </source>
</reference>
<name>A0ABQ5UJC0_9HYPH</name>
<organism evidence="2 3">
    <name type="scientific">Devosia yakushimensis</name>
    <dbReference type="NCBI Taxonomy" id="470028"/>
    <lineage>
        <taxon>Bacteria</taxon>
        <taxon>Pseudomonadati</taxon>
        <taxon>Pseudomonadota</taxon>
        <taxon>Alphaproteobacteria</taxon>
        <taxon>Hyphomicrobiales</taxon>
        <taxon>Devosiaceae</taxon>
        <taxon>Devosia</taxon>
    </lineage>
</organism>
<evidence type="ECO:0000313" key="3">
    <source>
        <dbReference type="Proteomes" id="UP001161406"/>
    </source>
</evidence>
<dbReference type="PANTHER" id="PTHR36173">
    <property type="entry name" value="RIBONUCLEASE VAPC16-RELATED"/>
    <property type="match status" value="1"/>
</dbReference>
<dbReference type="CDD" id="cd09872">
    <property type="entry name" value="PIN_Sll0205-like"/>
    <property type="match status" value="1"/>
</dbReference>
<dbReference type="Gene3D" id="3.40.50.1010">
    <property type="entry name" value="5'-nuclease"/>
    <property type="match status" value="1"/>
</dbReference>
<proteinExistence type="predicted"/>
<keyword evidence="3" id="KW-1185">Reference proteome</keyword>
<dbReference type="Proteomes" id="UP001161406">
    <property type="component" value="Unassembled WGS sequence"/>
</dbReference>
<dbReference type="SUPFAM" id="SSF88723">
    <property type="entry name" value="PIN domain-like"/>
    <property type="match status" value="1"/>
</dbReference>
<dbReference type="RefSeq" id="WP_284394029.1">
    <property type="nucleotide sequence ID" value="NZ_BSNG01000004.1"/>
</dbReference>
<accession>A0ABQ5UJC0</accession>
<sequence>MSRILLDTHAWAWTLTADGRLSASAMAAIEAADDVSISAISLYEIGQKVRLGKWPEMAPHLSELIAAADRQGGRLLPISPQASLMAATMDWAHRDPFDRIVAATALTEGLALISADSVFDEIASLQNWPGRVW</sequence>
<dbReference type="InterPro" id="IPR029060">
    <property type="entry name" value="PIN-like_dom_sf"/>
</dbReference>
<evidence type="ECO:0000259" key="1">
    <source>
        <dbReference type="Pfam" id="PF01850"/>
    </source>
</evidence>
<protein>
    <submittedName>
        <fullName evidence="2">Twitching motility protein PilT</fullName>
    </submittedName>
</protein>
<feature type="domain" description="PIN" evidence="1">
    <location>
        <begin position="4"/>
        <end position="123"/>
    </location>
</feature>
<dbReference type="Pfam" id="PF01850">
    <property type="entry name" value="PIN"/>
    <property type="match status" value="1"/>
</dbReference>
<dbReference type="EMBL" id="BSNG01000004">
    <property type="protein sequence ID" value="GLQ12184.1"/>
    <property type="molecule type" value="Genomic_DNA"/>
</dbReference>
<gene>
    <name evidence="2" type="ORF">GCM10007913_41170</name>
</gene>
<reference evidence="2" key="1">
    <citation type="journal article" date="2014" name="Int. J. Syst. Evol. Microbiol.">
        <title>Complete genome of a new Firmicutes species belonging to the dominant human colonic microbiota ('Ruminococcus bicirculans') reveals two chromosomes and a selective capacity to utilize plant glucans.</title>
        <authorList>
            <consortium name="NISC Comparative Sequencing Program"/>
            <person name="Wegmann U."/>
            <person name="Louis P."/>
            <person name="Goesmann A."/>
            <person name="Henrissat B."/>
            <person name="Duncan S.H."/>
            <person name="Flint H.J."/>
        </authorList>
    </citation>
    <scope>NUCLEOTIDE SEQUENCE</scope>
    <source>
        <strain evidence="2">NBRC 103855</strain>
    </source>
</reference>
<dbReference type="InterPro" id="IPR002716">
    <property type="entry name" value="PIN_dom"/>
</dbReference>
<dbReference type="InterPro" id="IPR041705">
    <property type="entry name" value="PIN_Sll0205"/>
</dbReference>
<comment type="caution">
    <text evidence="2">The sequence shown here is derived from an EMBL/GenBank/DDBJ whole genome shotgun (WGS) entry which is preliminary data.</text>
</comment>
<evidence type="ECO:0000313" key="2">
    <source>
        <dbReference type="EMBL" id="GLQ12184.1"/>
    </source>
</evidence>